<keyword evidence="7" id="KW-1133">Transmembrane helix</keyword>
<dbReference type="InterPro" id="IPR050570">
    <property type="entry name" value="Cell_wall_metabolism_enzyme"/>
</dbReference>
<keyword evidence="5" id="KW-0862">Zinc</keyword>
<keyword evidence="2" id="KW-0645">Protease</keyword>
<proteinExistence type="predicted"/>
<evidence type="ECO:0000256" key="1">
    <source>
        <dbReference type="ARBA" id="ARBA00001947"/>
    </source>
</evidence>
<dbReference type="PANTHER" id="PTHR21666">
    <property type="entry name" value="PEPTIDASE-RELATED"/>
    <property type="match status" value="1"/>
</dbReference>
<dbReference type="SUPFAM" id="SSF51261">
    <property type="entry name" value="Duplicated hybrid motif"/>
    <property type="match status" value="1"/>
</dbReference>
<dbReference type="CDD" id="cd12797">
    <property type="entry name" value="M23_peptidase"/>
    <property type="match status" value="1"/>
</dbReference>
<feature type="transmembrane region" description="Helical" evidence="7">
    <location>
        <begin position="40"/>
        <end position="62"/>
    </location>
</feature>
<comment type="caution">
    <text evidence="10">The sequence shown here is derived from an EMBL/GenBank/DDBJ whole genome shotgun (WGS) entry which is preliminary data.</text>
</comment>
<dbReference type="Pfam" id="PF01551">
    <property type="entry name" value="Peptidase_M23"/>
    <property type="match status" value="1"/>
</dbReference>
<evidence type="ECO:0000313" key="11">
    <source>
        <dbReference type="Proteomes" id="UP001596303"/>
    </source>
</evidence>
<protein>
    <submittedName>
        <fullName evidence="10">Peptidoglycan DD-metalloendopeptidase family protein</fullName>
    </submittedName>
</protein>
<name>A0ABW1SES2_9PROT</name>
<evidence type="ECO:0000256" key="7">
    <source>
        <dbReference type="SAM" id="Phobius"/>
    </source>
</evidence>
<keyword evidence="6" id="KW-0482">Metalloprotease</keyword>
<dbReference type="Pfam" id="PF19353">
    <property type="entry name" value="DUF5930"/>
    <property type="match status" value="1"/>
</dbReference>
<accession>A0ABW1SES2</accession>
<evidence type="ECO:0000313" key="10">
    <source>
        <dbReference type="EMBL" id="MFC6200036.1"/>
    </source>
</evidence>
<evidence type="ECO:0000259" key="9">
    <source>
        <dbReference type="Pfam" id="PF19353"/>
    </source>
</evidence>
<dbReference type="RefSeq" id="WP_377381867.1">
    <property type="nucleotide sequence ID" value="NZ_JBHSSW010000066.1"/>
</dbReference>
<feature type="domain" description="DUF5930" evidence="9">
    <location>
        <begin position="3"/>
        <end position="61"/>
    </location>
</feature>
<comment type="cofactor">
    <cofactor evidence="1">
        <name>Zn(2+)</name>
        <dbReference type="ChEBI" id="CHEBI:29105"/>
    </cofactor>
</comment>
<reference evidence="11" key="1">
    <citation type="journal article" date="2019" name="Int. J. Syst. Evol. Microbiol.">
        <title>The Global Catalogue of Microorganisms (GCM) 10K type strain sequencing project: providing services to taxonomists for standard genome sequencing and annotation.</title>
        <authorList>
            <consortium name="The Broad Institute Genomics Platform"/>
            <consortium name="The Broad Institute Genome Sequencing Center for Infectious Disease"/>
            <person name="Wu L."/>
            <person name="Ma J."/>
        </authorList>
    </citation>
    <scope>NUCLEOTIDE SEQUENCE [LARGE SCALE GENOMIC DNA]</scope>
    <source>
        <strain evidence="11">CGMCC-1.15741</strain>
    </source>
</reference>
<evidence type="ECO:0000259" key="8">
    <source>
        <dbReference type="Pfam" id="PF01551"/>
    </source>
</evidence>
<keyword evidence="3" id="KW-0479">Metal-binding</keyword>
<evidence type="ECO:0000256" key="4">
    <source>
        <dbReference type="ARBA" id="ARBA00022801"/>
    </source>
</evidence>
<dbReference type="Gene3D" id="2.70.70.10">
    <property type="entry name" value="Glucose Permease (Domain IIA)"/>
    <property type="match status" value="1"/>
</dbReference>
<keyword evidence="4" id="KW-0378">Hydrolase</keyword>
<dbReference type="InterPro" id="IPR016047">
    <property type="entry name" value="M23ase_b-sheet_dom"/>
</dbReference>
<keyword evidence="11" id="KW-1185">Reference proteome</keyword>
<gene>
    <name evidence="10" type="ORF">ACFQDM_18335</name>
</gene>
<keyword evidence="7" id="KW-0812">Transmembrane</keyword>
<keyword evidence="7" id="KW-0472">Membrane</keyword>
<feature type="domain" description="M23ase beta-sheet core" evidence="8">
    <location>
        <begin position="299"/>
        <end position="393"/>
    </location>
</feature>
<evidence type="ECO:0000256" key="6">
    <source>
        <dbReference type="ARBA" id="ARBA00023049"/>
    </source>
</evidence>
<sequence>MKNLQSKARSWFERTFPERQIYHRSGGTVRYISISPTQQMLCAGGVALAAGWCVFATVSVIAQGPKLSARTVALDRNDAKWQRWVSDTNARAATAQALLEERTEAFQRATVEFEQRHETLKLLLTALKSPESIQTASLRGNGATMLVSASIDEASPRQSRATPVVTASLEVAGFRANIDQLRKEQSEFLDEAEELAVERTEGARGVLQLTGVGIGRFEEQREMGGPLVEYASMTGKEALNEDDARFAERVTQVAARLEEAGYYQDVVESLPLGRPVSVNFRETSGYGLRSDPFTRRPAFHAGMDMAAYRSAPIVAAGPGVVTYAGPRSGYGRLVEVDHGYGFKTRYGHLLKVEVKKGDVINLGDLVGRMGSTGRSTGPHLHYEVWFRGKTYNPVNFLRAGQHVHEG</sequence>
<organism evidence="10 11">
    <name type="scientific">Ponticaulis profundi</name>
    <dbReference type="NCBI Taxonomy" id="2665222"/>
    <lineage>
        <taxon>Bacteria</taxon>
        <taxon>Pseudomonadati</taxon>
        <taxon>Pseudomonadota</taxon>
        <taxon>Alphaproteobacteria</taxon>
        <taxon>Hyphomonadales</taxon>
        <taxon>Hyphomonadaceae</taxon>
        <taxon>Ponticaulis</taxon>
    </lineage>
</organism>
<dbReference type="PANTHER" id="PTHR21666:SF288">
    <property type="entry name" value="CELL DIVISION PROTEIN YTFB"/>
    <property type="match status" value="1"/>
</dbReference>
<evidence type="ECO:0000256" key="3">
    <source>
        <dbReference type="ARBA" id="ARBA00022723"/>
    </source>
</evidence>
<dbReference type="InterPro" id="IPR045974">
    <property type="entry name" value="DUF5930"/>
</dbReference>
<dbReference type="Proteomes" id="UP001596303">
    <property type="component" value="Unassembled WGS sequence"/>
</dbReference>
<dbReference type="EMBL" id="JBHSSW010000066">
    <property type="protein sequence ID" value="MFC6200036.1"/>
    <property type="molecule type" value="Genomic_DNA"/>
</dbReference>
<evidence type="ECO:0000256" key="5">
    <source>
        <dbReference type="ARBA" id="ARBA00022833"/>
    </source>
</evidence>
<evidence type="ECO:0000256" key="2">
    <source>
        <dbReference type="ARBA" id="ARBA00022670"/>
    </source>
</evidence>
<dbReference type="InterPro" id="IPR011055">
    <property type="entry name" value="Dup_hybrid_motif"/>
</dbReference>